<dbReference type="PROSITE" id="PS00107">
    <property type="entry name" value="PROTEIN_KINASE_ATP"/>
    <property type="match status" value="1"/>
</dbReference>
<feature type="domain" description="Protein kinase" evidence="10">
    <location>
        <begin position="9"/>
        <end position="260"/>
    </location>
</feature>
<dbReference type="GO" id="GO:0004674">
    <property type="term" value="F:protein serine/threonine kinase activity"/>
    <property type="evidence" value="ECO:0007669"/>
    <property type="project" value="UniProtKB-KW"/>
</dbReference>
<feature type="binding site" evidence="7">
    <location>
        <position position="38"/>
    </location>
    <ligand>
        <name>ATP</name>
        <dbReference type="ChEBI" id="CHEBI:30616"/>
    </ligand>
</feature>
<accession>A0A927Q218</accession>
<dbReference type="SUPFAM" id="SSF56112">
    <property type="entry name" value="Protein kinase-like (PK-like)"/>
    <property type="match status" value="1"/>
</dbReference>
<dbReference type="Proteomes" id="UP000616839">
    <property type="component" value="Unassembled WGS sequence"/>
</dbReference>
<keyword evidence="9" id="KW-0472">Membrane</keyword>
<keyword evidence="3" id="KW-0808">Transferase</keyword>
<dbReference type="InterPro" id="IPR008271">
    <property type="entry name" value="Ser/Thr_kinase_AS"/>
</dbReference>
<dbReference type="GO" id="GO:0005524">
    <property type="term" value="F:ATP binding"/>
    <property type="evidence" value="ECO:0007669"/>
    <property type="project" value="UniProtKB-UniRule"/>
</dbReference>
<dbReference type="Gene3D" id="1.10.510.10">
    <property type="entry name" value="Transferase(Phosphotransferase) domain 1"/>
    <property type="match status" value="1"/>
</dbReference>
<feature type="region of interest" description="Disordered" evidence="8">
    <location>
        <begin position="334"/>
        <end position="399"/>
    </location>
</feature>
<proteinExistence type="predicted"/>
<dbReference type="PANTHER" id="PTHR43289:SF6">
    <property type="entry name" value="SERINE_THREONINE-PROTEIN KINASE NEKL-3"/>
    <property type="match status" value="1"/>
</dbReference>
<evidence type="ECO:0000256" key="1">
    <source>
        <dbReference type="ARBA" id="ARBA00012513"/>
    </source>
</evidence>
<dbReference type="AlphaFoldDB" id="A0A927Q218"/>
<evidence type="ECO:0000256" key="7">
    <source>
        <dbReference type="PROSITE-ProRule" id="PRU10141"/>
    </source>
</evidence>
<dbReference type="PANTHER" id="PTHR43289">
    <property type="entry name" value="MITOGEN-ACTIVATED PROTEIN KINASE KINASE KINASE 20-RELATED"/>
    <property type="match status" value="1"/>
</dbReference>
<dbReference type="RefSeq" id="WP_192143007.1">
    <property type="nucleotide sequence ID" value="NZ_JACYXZ010000002.1"/>
</dbReference>
<evidence type="ECO:0000256" key="4">
    <source>
        <dbReference type="ARBA" id="ARBA00022741"/>
    </source>
</evidence>
<organism evidence="11 12">
    <name type="scientific">Nocardioides donggukensis</name>
    <dbReference type="NCBI Taxonomy" id="2774019"/>
    <lineage>
        <taxon>Bacteria</taxon>
        <taxon>Bacillati</taxon>
        <taxon>Actinomycetota</taxon>
        <taxon>Actinomycetes</taxon>
        <taxon>Propionibacteriales</taxon>
        <taxon>Nocardioidaceae</taxon>
        <taxon>Nocardioides</taxon>
    </lineage>
</organism>
<dbReference type="EMBL" id="JACYXZ010000002">
    <property type="protein sequence ID" value="MBD8869954.1"/>
    <property type="molecule type" value="Genomic_DNA"/>
</dbReference>
<gene>
    <name evidence="11" type="ORF">IE331_10000</name>
</gene>
<feature type="compositionally biased region" description="Acidic residues" evidence="8">
    <location>
        <begin position="351"/>
        <end position="377"/>
    </location>
</feature>
<dbReference type="Gene3D" id="3.30.200.20">
    <property type="entry name" value="Phosphorylase Kinase, domain 1"/>
    <property type="match status" value="1"/>
</dbReference>
<keyword evidence="6 7" id="KW-0067">ATP-binding</keyword>
<dbReference type="SMART" id="SM00220">
    <property type="entry name" value="S_TKc"/>
    <property type="match status" value="1"/>
</dbReference>
<dbReference type="InterPro" id="IPR000719">
    <property type="entry name" value="Prot_kinase_dom"/>
</dbReference>
<sequence>MSQVIAQRYELDREIGRGGMGAVYLGRDLVLGRAVALKQVGLLPGANQADLERVEREARVSAMLHHEHVVSVFDLVNDGDQHWLVMEYVESHTLAELVRDRGPLSPDDVAALVSQAAVALGAAHRAGIVHRDVKPSNMLVTDDGRLKLSDFGIARTSADPTLTQTGLVTGSPGYLAPEVAAGGAATSASDVWSLGATVFHAVAGHPPYDTRENLMGALYRIVHEEPPRTDAAGWLDEMLRNTMHRDPEARWSADQVAAFLRNGPQHDDATAVMAPAAVPANPSPPAQPPLASETTQVVPEPGRRRVPVGVLAALGAALAVLLLIVWLVNLGPDDQQPTAGGDDQSSQPPSEEPDPEPSQEPDTEEPAPTEDEMEEFVESYLDAAADDPATSWPRLTPSFQQQSGGFGSYSGFWGPVESAKAKDISADPDALTVSYEVDYKFEDDRGKPDPESVTLELVVEDGELLINGER</sequence>
<keyword evidence="9" id="KW-0812">Transmembrane</keyword>
<keyword evidence="4 7" id="KW-0547">Nucleotide-binding</keyword>
<dbReference type="CDD" id="cd14014">
    <property type="entry name" value="STKc_PknB_like"/>
    <property type="match status" value="1"/>
</dbReference>
<reference evidence="11" key="1">
    <citation type="submission" date="2020-09" db="EMBL/GenBank/DDBJ databases">
        <title>Nocardioides sp. strain MJB4 16S ribosomal RNA gene Genome sequencing and assembly.</title>
        <authorList>
            <person name="Kim I."/>
        </authorList>
    </citation>
    <scope>NUCLEOTIDE SEQUENCE</scope>
    <source>
        <strain evidence="11">MJB4</strain>
    </source>
</reference>
<dbReference type="InterPro" id="IPR011009">
    <property type="entry name" value="Kinase-like_dom_sf"/>
</dbReference>
<evidence type="ECO:0000256" key="2">
    <source>
        <dbReference type="ARBA" id="ARBA00022527"/>
    </source>
</evidence>
<dbReference type="EC" id="2.7.11.1" evidence="1"/>
<evidence type="ECO:0000256" key="6">
    <source>
        <dbReference type="ARBA" id="ARBA00022840"/>
    </source>
</evidence>
<evidence type="ECO:0000256" key="8">
    <source>
        <dbReference type="SAM" id="MobiDB-lite"/>
    </source>
</evidence>
<keyword evidence="2 11" id="KW-0723">Serine/threonine-protein kinase</keyword>
<evidence type="ECO:0000313" key="12">
    <source>
        <dbReference type="Proteomes" id="UP000616839"/>
    </source>
</evidence>
<evidence type="ECO:0000259" key="10">
    <source>
        <dbReference type="PROSITE" id="PS50011"/>
    </source>
</evidence>
<keyword evidence="12" id="KW-1185">Reference proteome</keyword>
<comment type="caution">
    <text evidence="11">The sequence shown here is derived from an EMBL/GenBank/DDBJ whole genome shotgun (WGS) entry which is preliminary data.</text>
</comment>
<evidence type="ECO:0000256" key="3">
    <source>
        <dbReference type="ARBA" id="ARBA00022679"/>
    </source>
</evidence>
<dbReference type="PROSITE" id="PS00108">
    <property type="entry name" value="PROTEIN_KINASE_ST"/>
    <property type="match status" value="1"/>
</dbReference>
<evidence type="ECO:0000256" key="9">
    <source>
        <dbReference type="SAM" id="Phobius"/>
    </source>
</evidence>
<evidence type="ECO:0000256" key="5">
    <source>
        <dbReference type="ARBA" id="ARBA00022777"/>
    </source>
</evidence>
<evidence type="ECO:0000313" key="11">
    <source>
        <dbReference type="EMBL" id="MBD8869954.1"/>
    </source>
</evidence>
<feature type="region of interest" description="Disordered" evidence="8">
    <location>
        <begin position="276"/>
        <end position="299"/>
    </location>
</feature>
<keyword evidence="9" id="KW-1133">Transmembrane helix</keyword>
<dbReference type="InterPro" id="IPR017441">
    <property type="entry name" value="Protein_kinase_ATP_BS"/>
</dbReference>
<feature type="transmembrane region" description="Helical" evidence="9">
    <location>
        <begin position="308"/>
        <end position="328"/>
    </location>
</feature>
<protein>
    <recommendedName>
        <fullName evidence="1">non-specific serine/threonine protein kinase</fullName>
        <ecNumber evidence="1">2.7.11.1</ecNumber>
    </recommendedName>
</protein>
<dbReference type="PROSITE" id="PS50011">
    <property type="entry name" value="PROTEIN_KINASE_DOM"/>
    <property type="match status" value="1"/>
</dbReference>
<name>A0A927Q218_9ACTN</name>
<dbReference type="Pfam" id="PF00069">
    <property type="entry name" value="Pkinase"/>
    <property type="match status" value="1"/>
</dbReference>
<keyword evidence="5 11" id="KW-0418">Kinase</keyword>